<protein>
    <submittedName>
        <fullName evidence="3">Uncharacterized protein</fullName>
    </submittedName>
</protein>
<name>A0A060X8R0_ONCMY</name>
<dbReference type="GO" id="GO:0005615">
    <property type="term" value="C:extracellular space"/>
    <property type="evidence" value="ECO:0007669"/>
    <property type="project" value="TreeGrafter"/>
</dbReference>
<dbReference type="PaxDb" id="8022-A0A060X8R0"/>
<dbReference type="InterPro" id="IPR020350">
    <property type="entry name" value="Chemokine-like_TAFA"/>
</dbReference>
<accession>A0A060X8R0</accession>
<dbReference type="InterPro" id="IPR051743">
    <property type="entry name" value="TAFA_chemokine-like"/>
</dbReference>
<keyword evidence="2" id="KW-0732">Signal</keyword>
<dbReference type="Pfam" id="PF12020">
    <property type="entry name" value="TAFA"/>
    <property type="match status" value="1"/>
</dbReference>
<reference evidence="3" key="1">
    <citation type="journal article" date="2014" name="Nat. Commun.">
        <title>The rainbow trout genome provides novel insights into evolution after whole-genome duplication in vertebrates.</title>
        <authorList>
            <person name="Berthelot C."/>
            <person name="Brunet F."/>
            <person name="Chalopin D."/>
            <person name="Juanchich A."/>
            <person name="Bernard M."/>
            <person name="Noel B."/>
            <person name="Bento P."/>
            <person name="Da Silva C."/>
            <person name="Labadie K."/>
            <person name="Alberti A."/>
            <person name="Aury J.M."/>
            <person name="Louis A."/>
            <person name="Dehais P."/>
            <person name="Bardou P."/>
            <person name="Montfort J."/>
            <person name="Klopp C."/>
            <person name="Cabau C."/>
            <person name="Gaspin C."/>
            <person name="Thorgaard G.H."/>
            <person name="Boussaha M."/>
            <person name="Quillet E."/>
            <person name="Guyomard R."/>
            <person name="Galiana D."/>
            <person name="Bobe J."/>
            <person name="Volff J.N."/>
            <person name="Genet C."/>
            <person name="Wincker P."/>
            <person name="Jaillon O."/>
            <person name="Roest Crollius H."/>
            <person name="Guiguen Y."/>
        </authorList>
    </citation>
    <scope>NUCLEOTIDE SEQUENCE [LARGE SCALE GENOMIC DNA]</scope>
</reference>
<sequence length="84" mass="8965">MPITAAIRTRLRSALKLSSVPASLARSPGKQEQCPLVLKHPSCFRSGGARCSPVLKGEECKVLPDLNGWSCSSGNKVKTTKVTQ</sequence>
<dbReference type="AlphaFoldDB" id="A0A060X8R0"/>
<dbReference type="PANTHER" id="PTHR31770">
    <property type="entry name" value="CHEMOKINE-LIKE PROTEIN TAFA FAMILY MEMBER"/>
    <property type="match status" value="1"/>
</dbReference>
<proteinExistence type="inferred from homology"/>
<evidence type="ECO:0000313" key="4">
    <source>
        <dbReference type="Proteomes" id="UP000193380"/>
    </source>
</evidence>
<dbReference type="Proteomes" id="UP000193380">
    <property type="component" value="Unassembled WGS sequence"/>
</dbReference>
<dbReference type="STRING" id="8022.A0A060X8R0"/>
<reference evidence="3" key="2">
    <citation type="submission" date="2014-03" db="EMBL/GenBank/DDBJ databases">
        <authorList>
            <person name="Genoscope - CEA"/>
        </authorList>
    </citation>
    <scope>NUCLEOTIDE SEQUENCE</scope>
</reference>
<dbReference type="EMBL" id="FR905086">
    <property type="protein sequence ID" value="CDQ75841.1"/>
    <property type="molecule type" value="Genomic_DNA"/>
</dbReference>
<comment type="similarity">
    <text evidence="1">Belongs to the TAFA family.</text>
</comment>
<evidence type="ECO:0000256" key="1">
    <source>
        <dbReference type="ARBA" id="ARBA00006101"/>
    </source>
</evidence>
<dbReference type="GO" id="GO:0048018">
    <property type="term" value="F:receptor ligand activity"/>
    <property type="evidence" value="ECO:0007669"/>
    <property type="project" value="TreeGrafter"/>
</dbReference>
<evidence type="ECO:0000256" key="2">
    <source>
        <dbReference type="ARBA" id="ARBA00022729"/>
    </source>
</evidence>
<evidence type="ECO:0000313" key="3">
    <source>
        <dbReference type="EMBL" id="CDQ75841.1"/>
    </source>
</evidence>
<organism evidence="3 4">
    <name type="scientific">Oncorhynchus mykiss</name>
    <name type="common">Rainbow trout</name>
    <name type="synonym">Salmo gairdneri</name>
    <dbReference type="NCBI Taxonomy" id="8022"/>
    <lineage>
        <taxon>Eukaryota</taxon>
        <taxon>Metazoa</taxon>
        <taxon>Chordata</taxon>
        <taxon>Craniata</taxon>
        <taxon>Vertebrata</taxon>
        <taxon>Euteleostomi</taxon>
        <taxon>Actinopterygii</taxon>
        <taxon>Neopterygii</taxon>
        <taxon>Teleostei</taxon>
        <taxon>Protacanthopterygii</taxon>
        <taxon>Salmoniformes</taxon>
        <taxon>Salmonidae</taxon>
        <taxon>Salmoninae</taxon>
        <taxon>Oncorhynchus</taxon>
    </lineage>
</organism>
<gene>
    <name evidence="3" type="ORF">GSONMT00022218001</name>
</gene>